<evidence type="ECO:0000256" key="10">
    <source>
        <dbReference type="ARBA" id="ARBA00023136"/>
    </source>
</evidence>
<evidence type="ECO:0000313" key="14">
    <source>
        <dbReference type="EMBL" id="KDE39186.1"/>
    </source>
</evidence>
<dbReference type="Gene3D" id="1.20.1300.10">
    <property type="entry name" value="Fumarate reductase/succinate dehydrogenase, transmembrane subunit"/>
    <property type="match status" value="1"/>
</dbReference>
<evidence type="ECO:0000256" key="12">
    <source>
        <dbReference type="PIRSR" id="PIRSR000178-1"/>
    </source>
</evidence>
<dbReference type="InterPro" id="IPR034804">
    <property type="entry name" value="SQR/QFR_C/D"/>
</dbReference>
<comment type="similarity">
    <text evidence="3">Belongs to the cytochrome b560 family.</text>
</comment>
<dbReference type="GO" id="GO:0005886">
    <property type="term" value="C:plasma membrane"/>
    <property type="evidence" value="ECO:0007669"/>
    <property type="project" value="TreeGrafter"/>
</dbReference>
<dbReference type="OrthoDB" id="9799441at2"/>
<keyword evidence="7 12" id="KW-0479">Metal-binding</keyword>
<dbReference type="InterPro" id="IPR018495">
    <property type="entry name" value="Succ_DH_cyt_bsu_CS"/>
</dbReference>
<dbReference type="RefSeq" id="WP_036547973.1">
    <property type="nucleotide sequence ID" value="NZ_JBKBNO010000002.1"/>
</dbReference>
<evidence type="ECO:0000256" key="1">
    <source>
        <dbReference type="ARBA" id="ARBA00004050"/>
    </source>
</evidence>
<feature type="transmembrane region" description="Helical" evidence="13">
    <location>
        <begin position="24"/>
        <end position="45"/>
    </location>
</feature>
<keyword evidence="6 13" id="KW-0812">Transmembrane</keyword>
<dbReference type="InterPro" id="IPR014314">
    <property type="entry name" value="Succ_DH_cytb556"/>
</dbReference>
<evidence type="ECO:0000256" key="13">
    <source>
        <dbReference type="SAM" id="Phobius"/>
    </source>
</evidence>
<feature type="transmembrane region" description="Helical" evidence="13">
    <location>
        <begin position="104"/>
        <end position="124"/>
    </location>
</feature>
<dbReference type="Pfam" id="PF01127">
    <property type="entry name" value="Sdh_cyt"/>
    <property type="match status" value="1"/>
</dbReference>
<dbReference type="STRING" id="267850.ADINL_2315"/>
<evidence type="ECO:0000256" key="8">
    <source>
        <dbReference type="ARBA" id="ARBA00022989"/>
    </source>
</evidence>
<gene>
    <name evidence="14" type="ORF">ADINL_2315</name>
</gene>
<reference evidence="14 15" key="1">
    <citation type="journal article" date="2005" name="Int. J. Syst. Evol. Microbiol.">
        <title>Nitrincola lacisaponensis gen. nov., sp. nov., a novel alkaliphilic bacterium isolated from an alkaline, saline lake.</title>
        <authorList>
            <person name="Dimitriu P.A."/>
            <person name="Shukla S.K."/>
            <person name="Conradt J."/>
            <person name="Marquez M.C."/>
            <person name="Ventosa A."/>
            <person name="Maglia A."/>
            <person name="Peyton B.M."/>
            <person name="Pinkart H.C."/>
            <person name="Mormile M.R."/>
        </authorList>
    </citation>
    <scope>NUCLEOTIDE SEQUENCE [LARGE SCALE GENOMIC DNA]</scope>
    <source>
        <strain evidence="14 15">4CA</strain>
    </source>
</reference>
<dbReference type="CDD" id="cd03499">
    <property type="entry name" value="SQR_TypeC_SdhC"/>
    <property type="match status" value="1"/>
</dbReference>
<evidence type="ECO:0000256" key="9">
    <source>
        <dbReference type="ARBA" id="ARBA00023004"/>
    </source>
</evidence>
<comment type="cofactor">
    <cofactor evidence="12">
        <name>heme</name>
        <dbReference type="ChEBI" id="CHEBI:30413"/>
    </cofactor>
    <text evidence="12">The heme is bound between the two transmembrane subunits.</text>
</comment>
<evidence type="ECO:0000256" key="6">
    <source>
        <dbReference type="ARBA" id="ARBA00022692"/>
    </source>
</evidence>
<dbReference type="GO" id="GO:0006099">
    <property type="term" value="P:tricarboxylic acid cycle"/>
    <property type="evidence" value="ECO:0007669"/>
    <property type="project" value="InterPro"/>
</dbReference>
<proteinExistence type="inferred from homology"/>
<evidence type="ECO:0000256" key="4">
    <source>
        <dbReference type="ARBA" id="ARBA00020076"/>
    </source>
</evidence>
<sequence>MNKKRPVNLDLQTIKLPLPAVTSILHRVTGVALFFGAIFAMYLLGLSLESQSGFNAAADLLRDSFLAKLITWGFVSALLYHLVAGVKHLIMDFGYCEELESGRLAAKVTLIAGVVLVLLAGVWIW</sequence>
<dbReference type="EMBL" id="JMSZ01000032">
    <property type="protein sequence ID" value="KDE39186.1"/>
    <property type="molecule type" value="Genomic_DNA"/>
</dbReference>
<dbReference type="PATRIC" id="fig|267850.7.peg.2283"/>
<evidence type="ECO:0000256" key="5">
    <source>
        <dbReference type="ARBA" id="ARBA00022617"/>
    </source>
</evidence>
<dbReference type="GO" id="GO:0046872">
    <property type="term" value="F:metal ion binding"/>
    <property type="evidence" value="ECO:0007669"/>
    <property type="project" value="UniProtKB-KW"/>
</dbReference>
<evidence type="ECO:0000256" key="7">
    <source>
        <dbReference type="ARBA" id="ARBA00022723"/>
    </source>
</evidence>
<dbReference type="Proteomes" id="UP000027318">
    <property type="component" value="Unassembled WGS sequence"/>
</dbReference>
<feature type="binding site" description="axial binding residue" evidence="12">
    <location>
        <position position="81"/>
    </location>
    <ligand>
        <name>heme</name>
        <dbReference type="ChEBI" id="CHEBI:30413"/>
        <note>ligand shared with second transmembrane subunit</note>
    </ligand>
    <ligandPart>
        <name>Fe</name>
        <dbReference type="ChEBI" id="CHEBI:18248"/>
    </ligandPart>
</feature>
<comment type="caution">
    <text evidence="14">The sequence shown here is derived from an EMBL/GenBank/DDBJ whole genome shotgun (WGS) entry which is preliminary data.</text>
</comment>
<dbReference type="SUPFAM" id="SSF81343">
    <property type="entry name" value="Fumarate reductase respiratory complex transmembrane subunits"/>
    <property type="match status" value="1"/>
</dbReference>
<evidence type="ECO:0000256" key="11">
    <source>
        <dbReference type="ARBA" id="ARBA00025912"/>
    </source>
</evidence>
<keyword evidence="15" id="KW-1185">Reference proteome</keyword>
<organism evidence="14 15">
    <name type="scientific">Nitrincola lacisaponensis</name>
    <dbReference type="NCBI Taxonomy" id="267850"/>
    <lineage>
        <taxon>Bacteria</taxon>
        <taxon>Pseudomonadati</taxon>
        <taxon>Pseudomonadota</taxon>
        <taxon>Gammaproteobacteria</taxon>
        <taxon>Oceanospirillales</taxon>
        <taxon>Oceanospirillaceae</taxon>
        <taxon>Nitrincola</taxon>
    </lineage>
</organism>
<keyword evidence="10 13" id="KW-0472">Membrane</keyword>
<evidence type="ECO:0000256" key="2">
    <source>
        <dbReference type="ARBA" id="ARBA00004141"/>
    </source>
</evidence>
<accession>A0A063Y336</accession>
<evidence type="ECO:0000313" key="15">
    <source>
        <dbReference type="Proteomes" id="UP000027318"/>
    </source>
</evidence>
<dbReference type="NCBIfam" id="TIGR02970">
    <property type="entry name" value="succ_dehyd_cytB"/>
    <property type="match status" value="1"/>
</dbReference>
<keyword evidence="5 12" id="KW-0349">Heme</keyword>
<dbReference type="PANTHER" id="PTHR10978">
    <property type="entry name" value="SUCCINATE DEHYDROGENASE CYTOCHROME B560 SUBUNIT"/>
    <property type="match status" value="1"/>
</dbReference>
<dbReference type="GO" id="GO:0009055">
    <property type="term" value="F:electron transfer activity"/>
    <property type="evidence" value="ECO:0007669"/>
    <property type="project" value="InterPro"/>
</dbReference>
<comment type="function">
    <text evidence="1">Membrane-anchoring subunit of succinate dehydrogenase (SDH).</text>
</comment>
<dbReference type="PANTHER" id="PTHR10978:SF5">
    <property type="entry name" value="SUCCINATE DEHYDROGENASE CYTOCHROME B560 SUBUNIT, MITOCHONDRIAL"/>
    <property type="match status" value="1"/>
</dbReference>
<name>A0A063Y336_9GAMM</name>
<dbReference type="InterPro" id="IPR000701">
    <property type="entry name" value="SuccDH_FuR_B_TM-su"/>
</dbReference>
<keyword evidence="8 13" id="KW-1133">Transmembrane helix</keyword>
<feature type="transmembrane region" description="Helical" evidence="13">
    <location>
        <begin position="65"/>
        <end position="83"/>
    </location>
</feature>
<evidence type="ECO:0000256" key="3">
    <source>
        <dbReference type="ARBA" id="ARBA00007244"/>
    </source>
</evidence>
<dbReference type="PROSITE" id="PS01000">
    <property type="entry name" value="SDH_CYT_1"/>
    <property type="match status" value="1"/>
</dbReference>
<dbReference type="AlphaFoldDB" id="A0A063Y336"/>
<comment type="subcellular location">
    <subcellularLocation>
        <location evidence="2">Membrane</location>
        <topology evidence="2">Multi-pass membrane protein</topology>
    </subcellularLocation>
</comment>
<keyword evidence="9 12" id="KW-0408">Iron</keyword>
<comment type="subunit">
    <text evidence="11">Part of an enzyme complex containing four subunits: a flavoprotein, an iron-sulfur protein, plus two membrane-anchoring proteins, SdhC and SdhD. The complex can form homotrimers.</text>
</comment>
<protein>
    <recommendedName>
        <fullName evidence="4">Succinate dehydrogenase cytochrome b556 subunit</fullName>
    </recommendedName>
</protein>
<dbReference type="PIRSF" id="PIRSF000178">
    <property type="entry name" value="SDH_cyt_b560"/>
    <property type="match status" value="1"/>
</dbReference>